<dbReference type="HOGENOM" id="CLU_1172069_0_0_1"/>
<dbReference type="Gramene" id="ABO94236">
    <property type="protein sequence ID" value="ABO94236"/>
    <property type="gene ID" value="OSTLU_13919"/>
</dbReference>
<sequence>MVKVRVATNDELAKIEEKLCEAVLETIDHAKRDPKWSNERAKALKRHLYAMTERVLGSVRANVICGTAEGGEKGREVSEREIADPELDALEEEVAELSARVAEQRATTPGAVAKNYADRLTELRPMMAGDDDGDAAALNRVEASVDGEAMEALRKELDANLALVPELQTRLQESLSKLGRLMGELDLQRQRAPPGTIEKAINAPVGSDTPATGELPPGGDVATRRRLAHELQPAPIA</sequence>
<evidence type="ECO:0000256" key="1">
    <source>
        <dbReference type="SAM" id="MobiDB-lite"/>
    </source>
</evidence>
<keyword evidence="3" id="KW-1185">Reference proteome</keyword>
<reference evidence="2 3" key="1">
    <citation type="journal article" date="2007" name="Proc. Natl. Acad. Sci. U.S.A.">
        <title>The tiny eukaryote Ostreococcus provides genomic insights into the paradox of plankton speciation.</title>
        <authorList>
            <person name="Palenik B."/>
            <person name="Grimwood J."/>
            <person name="Aerts A."/>
            <person name="Rouze P."/>
            <person name="Salamov A."/>
            <person name="Putnam N."/>
            <person name="Dupont C."/>
            <person name="Jorgensen R."/>
            <person name="Derelle E."/>
            <person name="Rombauts S."/>
            <person name="Zhou K."/>
            <person name="Otillar R."/>
            <person name="Merchant S.S."/>
            <person name="Podell S."/>
            <person name="Gaasterland T."/>
            <person name="Napoli C."/>
            <person name="Gendler K."/>
            <person name="Manuell A."/>
            <person name="Tai V."/>
            <person name="Vallon O."/>
            <person name="Piganeau G."/>
            <person name="Jancek S."/>
            <person name="Heijde M."/>
            <person name="Jabbari K."/>
            <person name="Bowler C."/>
            <person name="Lohr M."/>
            <person name="Robbens S."/>
            <person name="Werner G."/>
            <person name="Dubchak I."/>
            <person name="Pazour G.J."/>
            <person name="Ren Q."/>
            <person name="Paulsen I."/>
            <person name="Delwiche C."/>
            <person name="Schmutz J."/>
            <person name="Rokhsar D."/>
            <person name="Van de Peer Y."/>
            <person name="Moreau H."/>
            <person name="Grigoriev I.V."/>
        </authorList>
    </citation>
    <scope>NUCLEOTIDE SEQUENCE [LARGE SCALE GENOMIC DNA]</scope>
    <source>
        <strain evidence="2 3">CCE9901</strain>
    </source>
</reference>
<gene>
    <name evidence="2" type="ORF">OSTLU_13919</name>
</gene>
<dbReference type="Proteomes" id="UP000001568">
    <property type="component" value="Chromosome 1"/>
</dbReference>
<protein>
    <submittedName>
        <fullName evidence="2">Uncharacterized protein</fullName>
    </submittedName>
</protein>
<evidence type="ECO:0000313" key="2">
    <source>
        <dbReference type="EMBL" id="ABO94236.1"/>
    </source>
</evidence>
<dbReference type="KEGG" id="olu:OSTLU_13919"/>
<proteinExistence type="predicted"/>
<dbReference type="RefSeq" id="XP_001415944.1">
    <property type="nucleotide sequence ID" value="XM_001415907.1"/>
</dbReference>
<accession>A4RRR0</accession>
<dbReference type="EMBL" id="CP000581">
    <property type="protein sequence ID" value="ABO94236.1"/>
    <property type="molecule type" value="Genomic_DNA"/>
</dbReference>
<feature type="region of interest" description="Disordered" evidence="1">
    <location>
        <begin position="192"/>
        <end position="237"/>
    </location>
</feature>
<dbReference type="OMA" id="YAMTERV"/>
<organism evidence="2 3">
    <name type="scientific">Ostreococcus lucimarinus (strain CCE9901)</name>
    <dbReference type="NCBI Taxonomy" id="436017"/>
    <lineage>
        <taxon>Eukaryota</taxon>
        <taxon>Viridiplantae</taxon>
        <taxon>Chlorophyta</taxon>
        <taxon>Mamiellophyceae</taxon>
        <taxon>Mamiellales</taxon>
        <taxon>Bathycoccaceae</taxon>
        <taxon>Ostreococcus</taxon>
    </lineage>
</organism>
<dbReference type="OrthoDB" id="10356298at2759"/>
<dbReference type="eggNOG" id="ENOG502SZ9X">
    <property type="taxonomic scope" value="Eukaryota"/>
</dbReference>
<dbReference type="GeneID" id="4999583"/>
<name>A4RRR0_OSTLU</name>
<evidence type="ECO:0000313" key="3">
    <source>
        <dbReference type="Proteomes" id="UP000001568"/>
    </source>
</evidence>
<dbReference type="AlphaFoldDB" id="A4RRR0"/>